<dbReference type="AlphaFoldDB" id="N9TW98"/>
<organism evidence="1 2">
    <name type="scientific">Aeromonas diversa CDC 2478-85</name>
    <dbReference type="NCBI Taxonomy" id="1268237"/>
    <lineage>
        <taxon>Bacteria</taxon>
        <taxon>Pseudomonadati</taxon>
        <taxon>Pseudomonadota</taxon>
        <taxon>Gammaproteobacteria</taxon>
        <taxon>Aeromonadales</taxon>
        <taxon>Aeromonadaceae</taxon>
        <taxon>Aeromonas</taxon>
    </lineage>
</organism>
<sequence>MITFLKFHSIKKKLKQLSEAEICLPIEIFSLSRELAELYPNSKVQRIYDDFVGNHNAFVRRAMVTTVRFVGGEFARSNVESVRSLLKDGNDWVSYDAIWALSKHSLINEADKKLIQDFATPYKELNMEELRDISPETANDYRNKKAAEVLRMSSGA</sequence>
<comment type="caution">
    <text evidence="1">The sequence shown here is derived from an EMBL/GenBank/DDBJ whole genome shotgun (WGS) entry which is preliminary data.</text>
</comment>
<reference evidence="1 2" key="1">
    <citation type="journal article" date="2013" name="Genome Announc.">
        <title>Draft Genome Sequence of the Aeromonas diversa Type Strain.</title>
        <authorList>
            <person name="Farfan M."/>
            <person name="Spataro N."/>
            <person name="Sanglas A."/>
            <person name="Albarral V."/>
            <person name="Loren J.G."/>
            <person name="Bosch E."/>
            <person name="Fuste M.C."/>
        </authorList>
    </citation>
    <scope>NUCLEOTIDE SEQUENCE [LARGE SCALE GENOMIC DNA]</scope>
    <source>
        <strain evidence="1 2">2478-85</strain>
    </source>
</reference>
<protein>
    <recommendedName>
        <fullName evidence="3">HEAT repeat domain-containing protein</fullName>
    </recommendedName>
</protein>
<evidence type="ECO:0000313" key="2">
    <source>
        <dbReference type="Proteomes" id="UP000023775"/>
    </source>
</evidence>
<evidence type="ECO:0000313" key="1">
    <source>
        <dbReference type="EMBL" id="ENY70320.1"/>
    </source>
</evidence>
<dbReference type="OrthoDB" id="8961383at2"/>
<dbReference type="eggNOG" id="ENOG502ZSXA">
    <property type="taxonomic scope" value="Bacteria"/>
</dbReference>
<proteinExistence type="predicted"/>
<dbReference type="Proteomes" id="UP000023775">
    <property type="component" value="Unassembled WGS sequence"/>
</dbReference>
<dbReference type="RefSeq" id="WP_005363750.1">
    <property type="nucleotide sequence ID" value="NZ_APVG01000092.1"/>
</dbReference>
<gene>
    <name evidence="1" type="ORF">G114_18991</name>
</gene>
<accession>N9TW98</accession>
<keyword evidence="2" id="KW-1185">Reference proteome</keyword>
<dbReference type="EMBL" id="APVG01000092">
    <property type="protein sequence ID" value="ENY70320.1"/>
    <property type="molecule type" value="Genomic_DNA"/>
</dbReference>
<name>N9TW98_9GAMM</name>
<evidence type="ECO:0008006" key="3">
    <source>
        <dbReference type="Google" id="ProtNLM"/>
    </source>
</evidence>